<organism evidence="3 4">
    <name type="scientific">Cladonia borealis</name>
    <dbReference type="NCBI Taxonomy" id="184061"/>
    <lineage>
        <taxon>Eukaryota</taxon>
        <taxon>Fungi</taxon>
        <taxon>Dikarya</taxon>
        <taxon>Ascomycota</taxon>
        <taxon>Pezizomycotina</taxon>
        <taxon>Lecanoromycetes</taxon>
        <taxon>OSLEUM clade</taxon>
        <taxon>Lecanoromycetidae</taxon>
        <taxon>Lecanorales</taxon>
        <taxon>Lecanorineae</taxon>
        <taxon>Cladoniaceae</taxon>
        <taxon>Cladonia</taxon>
    </lineage>
</organism>
<feature type="compositionally biased region" description="Basic residues" evidence="1">
    <location>
        <begin position="136"/>
        <end position="146"/>
    </location>
</feature>
<protein>
    <recommendedName>
        <fullName evidence="2">DUF7924 domain-containing protein</fullName>
    </recommendedName>
</protein>
<sequence>MTSSSRANIAGWLTQVPSAIDQQSAPSSSSSSPSTSPSSAYVQSKASRKRKRQADYICSGSRSNDYKARVLDQVHRRALAEIRVKISSNRQQTPNRTLSKQLLETSNENDFRTPSHSSSKSSKPRVPEPKPPKNVHNTRKSLARHGMRLNDDDAFENRCPGFKRMVEDIIKRDRETEMQERSQRAVIKTLHMNETQNEKTLFGKLRPLVIPKGRTIKTTKHDLAGELVSILREYDDDGLEMIEDCQFVKSLVPGKDLTSEEKAMGITDPKPDVTFGLREPEFPDPSLPLPNGIQALLGVAPGMQHAFFVIEHKSIEESIGLAEVQATRDGAVLVKARMLLHQHIQPAGYVRQTGADDSSFVFSCAWIPDYAKIYVHWFEKLESGVELYQMNVLSEYVMRRPEEVKLFRRHVQNIMDWGLLKRKIANDAIYDGLIKMYGQGGSANASVNDAATEIHV</sequence>
<dbReference type="Proteomes" id="UP001166286">
    <property type="component" value="Unassembled WGS sequence"/>
</dbReference>
<dbReference type="AlphaFoldDB" id="A0AA39U3F7"/>
<dbReference type="Pfam" id="PF25545">
    <property type="entry name" value="DUF7924"/>
    <property type="match status" value="1"/>
</dbReference>
<feature type="region of interest" description="Disordered" evidence="1">
    <location>
        <begin position="105"/>
        <end position="146"/>
    </location>
</feature>
<evidence type="ECO:0000259" key="2">
    <source>
        <dbReference type="Pfam" id="PF25545"/>
    </source>
</evidence>
<proteinExistence type="predicted"/>
<evidence type="ECO:0000256" key="1">
    <source>
        <dbReference type="SAM" id="MobiDB-lite"/>
    </source>
</evidence>
<reference evidence="3" key="1">
    <citation type="submission" date="2023-03" db="EMBL/GenBank/DDBJ databases">
        <title>Complete genome of Cladonia borealis.</title>
        <authorList>
            <person name="Park H."/>
        </authorList>
    </citation>
    <scope>NUCLEOTIDE SEQUENCE</scope>
    <source>
        <strain evidence="3">ANT050790</strain>
    </source>
</reference>
<dbReference type="EMBL" id="JAFEKC020000026">
    <property type="protein sequence ID" value="KAK0506936.1"/>
    <property type="molecule type" value="Genomic_DNA"/>
</dbReference>
<accession>A0AA39U3F7</accession>
<comment type="caution">
    <text evidence="3">The sequence shown here is derived from an EMBL/GenBank/DDBJ whole genome shotgun (WGS) entry which is preliminary data.</text>
</comment>
<evidence type="ECO:0000313" key="3">
    <source>
        <dbReference type="EMBL" id="KAK0506936.1"/>
    </source>
</evidence>
<keyword evidence="4" id="KW-1185">Reference proteome</keyword>
<name>A0AA39U3F7_9LECA</name>
<dbReference type="InterPro" id="IPR057684">
    <property type="entry name" value="DUF7924"/>
</dbReference>
<feature type="domain" description="DUF7924" evidence="2">
    <location>
        <begin position="188"/>
        <end position="421"/>
    </location>
</feature>
<gene>
    <name evidence="3" type="ORF">JMJ35_010636</name>
</gene>
<feature type="region of interest" description="Disordered" evidence="1">
    <location>
        <begin position="1"/>
        <end position="58"/>
    </location>
</feature>
<evidence type="ECO:0000313" key="4">
    <source>
        <dbReference type="Proteomes" id="UP001166286"/>
    </source>
</evidence>
<feature type="compositionally biased region" description="Low complexity" evidence="1">
    <location>
        <begin position="18"/>
        <end position="44"/>
    </location>
</feature>